<evidence type="ECO:0000256" key="1">
    <source>
        <dbReference type="PROSITE-ProRule" id="PRU00042"/>
    </source>
</evidence>
<feature type="domain" description="C2H2-type" evidence="3">
    <location>
        <begin position="56"/>
        <end position="82"/>
    </location>
</feature>
<dbReference type="Gene3D" id="3.30.160.60">
    <property type="entry name" value="Classic Zinc Finger"/>
    <property type="match status" value="2"/>
</dbReference>
<keyword evidence="5" id="KW-1185">Reference proteome</keyword>
<keyword evidence="2" id="KW-0732">Signal</keyword>
<keyword evidence="1" id="KW-0862">Zinc</keyword>
<feature type="domain" description="C2H2-type" evidence="3">
    <location>
        <begin position="28"/>
        <end position="55"/>
    </location>
</feature>
<accession>A0ABD2A293</accession>
<reference evidence="4 5" key="1">
    <citation type="journal article" date="2024" name="Ann. Entomol. Soc. Am.">
        <title>Genomic analyses of the southern and eastern yellowjacket wasps (Hymenoptera: Vespidae) reveal evolutionary signatures of social life.</title>
        <authorList>
            <person name="Catto M.A."/>
            <person name="Caine P.B."/>
            <person name="Orr S.E."/>
            <person name="Hunt B.G."/>
            <person name="Goodisman M.A.D."/>
        </authorList>
    </citation>
    <scope>NUCLEOTIDE SEQUENCE [LARGE SCALE GENOMIC DNA]</scope>
    <source>
        <strain evidence="4">233</strain>
        <tissue evidence="4">Head and thorax</tissue>
    </source>
</reference>
<feature type="chain" id="PRO_5044847124" evidence="2">
    <location>
        <begin position="25"/>
        <end position="90"/>
    </location>
</feature>
<dbReference type="Proteomes" id="UP001607302">
    <property type="component" value="Unassembled WGS sequence"/>
</dbReference>
<name>A0ABD2A293_VESSQ</name>
<evidence type="ECO:0000313" key="5">
    <source>
        <dbReference type="Proteomes" id="UP001607302"/>
    </source>
</evidence>
<dbReference type="Pfam" id="PF00096">
    <property type="entry name" value="zf-C2H2"/>
    <property type="match status" value="2"/>
</dbReference>
<keyword evidence="1" id="KW-0863">Zinc-finger</keyword>
<dbReference type="SUPFAM" id="SSF57667">
    <property type="entry name" value="beta-beta-alpha zinc fingers"/>
    <property type="match status" value="1"/>
</dbReference>
<dbReference type="GO" id="GO:0008270">
    <property type="term" value="F:zinc ion binding"/>
    <property type="evidence" value="ECO:0007669"/>
    <property type="project" value="UniProtKB-KW"/>
</dbReference>
<feature type="signal peptide" evidence="2">
    <location>
        <begin position="1"/>
        <end position="24"/>
    </location>
</feature>
<dbReference type="AlphaFoldDB" id="A0ABD2A293"/>
<sequence length="90" mass="10281">MIPSNNRYHLCLFFVSELSFNVSGIGDYQCTKCGKRYKNQSSLSRHIRYGCGPTKLKCVCPHCGRIYSRPDTLADHVVRIHTYPNLTSIL</sequence>
<comment type="caution">
    <text evidence="4">The sequence shown here is derived from an EMBL/GenBank/DDBJ whole genome shotgun (WGS) entry which is preliminary data.</text>
</comment>
<dbReference type="PROSITE" id="PS50157">
    <property type="entry name" value="ZINC_FINGER_C2H2_2"/>
    <property type="match status" value="2"/>
</dbReference>
<dbReference type="PROSITE" id="PS00028">
    <property type="entry name" value="ZINC_FINGER_C2H2_1"/>
    <property type="match status" value="1"/>
</dbReference>
<dbReference type="SMART" id="SM00355">
    <property type="entry name" value="ZnF_C2H2"/>
    <property type="match status" value="2"/>
</dbReference>
<evidence type="ECO:0000256" key="2">
    <source>
        <dbReference type="SAM" id="SignalP"/>
    </source>
</evidence>
<keyword evidence="1" id="KW-0479">Metal-binding</keyword>
<dbReference type="InterPro" id="IPR013087">
    <property type="entry name" value="Znf_C2H2_type"/>
</dbReference>
<evidence type="ECO:0000259" key="3">
    <source>
        <dbReference type="PROSITE" id="PS50157"/>
    </source>
</evidence>
<evidence type="ECO:0000313" key="4">
    <source>
        <dbReference type="EMBL" id="KAL2714729.1"/>
    </source>
</evidence>
<proteinExistence type="predicted"/>
<protein>
    <submittedName>
        <fullName evidence="4">Transcription factor SPT20 isoform X1</fullName>
    </submittedName>
</protein>
<gene>
    <name evidence="4" type="ORF">V1478_015914</name>
</gene>
<dbReference type="EMBL" id="JAUDFV010000156">
    <property type="protein sequence ID" value="KAL2714729.1"/>
    <property type="molecule type" value="Genomic_DNA"/>
</dbReference>
<organism evidence="4 5">
    <name type="scientific">Vespula squamosa</name>
    <name type="common">Southern yellow jacket</name>
    <name type="synonym">Wasp</name>
    <dbReference type="NCBI Taxonomy" id="30214"/>
    <lineage>
        <taxon>Eukaryota</taxon>
        <taxon>Metazoa</taxon>
        <taxon>Ecdysozoa</taxon>
        <taxon>Arthropoda</taxon>
        <taxon>Hexapoda</taxon>
        <taxon>Insecta</taxon>
        <taxon>Pterygota</taxon>
        <taxon>Neoptera</taxon>
        <taxon>Endopterygota</taxon>
        <taxon>Hymenoptera</taxon>
        <taxon>Apocrita</taxon>
        <taxon>Aculeata</taxon>
        <taxon>Vespoidea</taxon>
        <taxon>Vespidae</taxon>
        <taxon>Vespinae</taxon>
        <taxon>Vespula</taxon>
    </lineage>
</organism>
<dbReference type="InterPro" id="IPR036236">
    <property type="entry name" value="Znf_C2H2_sf"/>
</dbReference>